<feature type="compositionally biased region" description="Polar residues" evidence="3">
    <location>
        <begin position="698"/>
        <end position="708"/>
    </location>
</feature>
<dbReference type="OrthoDB" id="1394818at2759"/>
<dbReference type="InterPro" id="IPR050216">
    <property type="entry name" value="LRR_domain-containing"/>
</dbReference>
<keyword evidence="2" id="KW-0677">Repeat</keyword>
<feature type="compositionally biased region" description="Basic and acidic residues" evidence="3">
    <location>
        <begin position="671"/>
        <end position="694"/>
    </location>
</feature>
<dbReference type="InterPro" id="IPR019487">
    <property type="entry name" value="RAM_signalling_pathway_SOG2"/>
</dbReference>
<dbReference type="Pfam" id="PF23598">
    <property type="entry name" value="LRR_14"/>
    <property type="match status" value="1"/>
</dbReference>
<dbReference type="Pfam" id="PF10428">
    <property type="entry name" value="SOG2"/>
    <property type="match status" value="1"/>
</dbReference>
<dbReference type="InterPro" id="IPR032675">
    <property type="entry name" value="LRR_dom_sf"/>
</dbReference>
<feature type="region of interest" description="Disordered" evidence="3">
    <location>
        <begin position="1"/>
        <end position="58"/>
    </location>
</feature>
<dbReference type="GeneID" id="28832685"/>
<reference evidence="5 6" key="1">
    <citation type="submission" date="2015-10" db="EMBL/GenBank/DDBJ databases">
        <title>Full genome of DAOMC 229536 Phialocephala scopiformis, a fungal endophyte of spruce producing the potent anti-insectan compound rugulosin.</title>
        <authorList>
            <consortium name="DOE Joint Genome Institute"/>
            <person name="Walker A.K."/>
            <person name="Frasz S.L."/>
            <person name="Seifert K.A."/>
            <person name="Miller J.D."/>
            <person name="Mondo S.J."/>
            <person name="Labutti K."/>
            <person name="Lipzen A."/>
            <person name="Dockter R."/>
            <person name="Kennedy M."/>
            <person name="Grigoriev I.V."/>
            <person name="Spatafora J.W."/>
        </authorList>
    </citation>
    <scope>NUCLEOTIDE SEQUENCE [LARGE SCALE GENOMIC DNA]</scope>
    <source>
        <strain evidence="5 6">CBS 120377</strain>
    </source>
</reference>
<dbReference type="PANTHER" id="PTHR48051">
    <property type="match status" value="1"/>
</dbReference>
<gene>
    <name evidence="5" type="ORF">LY89DRAFT_786185</name>
</gene>
<feature type="region of interest" description="Disordered" evidence="3">
    <location>
        <begin position="1081"/>
        <end position="1103"/>
    </location>
</feature>
<dbReference type="PANTHER" id="PTHR48051:SF1">
    <property type="entry name" value="RAS SUPPRESSOR PROTEIN 1"/>
    <property type="match status" value="1"/>
</dbReference>
<name>A0A194WWT0_MOLSC</name>
<protein>
    <recommendedName>
        <fullName evidence="4">Disease resistance R13L4/SHOC-2-like LRR domain-containing protein</fullName>
    </recommendedName>
</protein>
<sequence>MDRPSGPLGAATQSSRPMVENGAPRPAPPNTTGRRVPNNVRHEASSSSLKSKPEPTPIAGQQTISLFQKAMDKAREDHQKTDTQAAKAAGMMISGVTIDFSHKGIMDFPDEVIDIIKEELERLALSHCHIKVFPLRLNECFLLRYLNVRDNGIREFPRPILELKSLEILDISRNKLIVIPDEIAKMTSLKVFSVQKNRLEGLPLCLADMPSLQKLKLHGNPLKFPPQDLLYYSNMSPDGTGMDVEPNDEEDLIITTRVKRYLKQKSEQKATSERKSTNDRSETESGGEESSEGAETPRGPTGPMVKRLPGGRFPVKVNGTEMPDLRSPAFSGPRLPPPIPSRSHYRGLSQQNAALRRPGAVPLTIGNGNERIRSNSASKEGFGIASRDSKDRAAERSRRMGIVSRRAQELELETVDETRSNRHSHYRGLSHGSAMTIGTNGSTRSPASPADSASQRSIWVKRLSSLPERQRESNSSDPIIEGAKSILYALMQIHPFIHDFLGVAGEGPDKRRSSLKMVFYSANAQIAELDKQIKAWCRYTEEDEEIAPRSNEHVHRACVACLTAYMHVCTLLQSNAQTIAATPNSPEIRSFLVNLWGSIIEIRNATLNFPAPSRSFRRIENTTANSEISQNQAMGQSMSKESAREDRARAQNSSQMTSSQSSSARSIALKAPEDKAKTSLDESMRNLSIDERGRAPIQLSTDQIPTVQTRDRSVTPVPLHERPGLYMNPKAKLPDAEYLGQLRMETSSDPQFAVQLRSALLNSTPRSEESFTSNSSDIRTMGGSFTDHDQMFEKIYLTLRDLTKMIEQLMPDMRDRLVIALKLNSKSQNPDMTNETWQIMINQCENALIDAAWLKQRLSQIKLKDPPPRNNEFWRTSYRFIGGVVDLMQGTRSAKQTSTLMPFEVINKLSVIQKAFKRVLHLIHLSPWAPGDNYPNSKTAPYAVNSLVPQVPLPMTPQSAALGPAVQATVPSTPQSATFGGSYSGNGYDRAGTFTSMTDSSVSSRNGTMTAASAFMRENDGSATPVTARSTDGYSNGLRTTHYQGNSGFVNYNGNSSGMSDGTMHPSSVISPATPSVPNTSFSRNYFGSNGNGSNVYNSRPNN</sequence>
<feature type="region of interest" description="Disordered" evidence="3">
    <location>
        <begin position="623"/>
        <end position="728"/>
    </location>
</feature>
<dbReference type="Gene3D" id="3.80.10.10">
    <property type="entry name" value="Ribonuclease Inhibitor"/>
    <property type="match status" value="1"/>
</dbReference>
<evidence type="ECO:0000256" key="1">
    <source>
        <dbReference type="ARBA" id="ARBA00022614"/>
    </source>
</evidence>
<feature type="region of interest" description="Disordered" evidence="3">
    <location>
        <begin position="263"/>
        <end position="399"/>
    </location>
</feature>
<dbReference type="STRING" id="149040.A0A194WWT0"/>
<feature type="compositionally biased region" description="Low complexity" evidence="3">
    <location>
        <begin position="650"/>
        <end position="668"/>
    </location>
</feature>
<dbReference type="AlphaFoldDB" id="A0A194WWT0"/>
<dbReference type="SMART" id="SM00369">
    <property type="entry name" value="LRR_TYP"/>
    <property type="match status" value="3"/>
</dbReference>
<dbReference type="InParanoid" id="A0A194WWT0"/>
<evidence type="ECO:0000313" key="6">
    <source>
        <dbReference type="Proteomes" id="UP000070700"/>
    </source>
</evidence>
<feature type="compositionally biased region" description="Basic and acidic residues" evidence="3">
    <location>
        <begin position="709"/>
        <end position="723"/>
    </location>
</feature>
<feature type="compositionally biased region" description="Polar residues" evidence="3">
    <location>
        <begin position="436"/>
        <end position="456"/>
    </location>
</feature>
<feature type="domain" description="Disease resistance R13L4/SHOC-2-like LRR" evidence="4">
    <location>
        <begin position="136"/>
        <end position="218"/>
    </location>
</feature>
<evidence type="ECO:0000256" key="3">
    <source>
        <dbReference type="SAM" id="MobiDB-lite"/>
    </source>
</evidence>
<accession>A0A194WWT0</accession>
<feature type="compositionally biased region" description="Basic and acidic residues" evidence="3">
    <location>
        <begin position="264"/>
        <end position="283"/>
    </location>
</feature>
<evidence type="ECO:0000313" key="5">
    <source>
        <dbReference type="EMBL" id="KUJ12042.1"/>
    </source>
</evidence>
<evidence type="ECO:0000259" key="4">
    <source>
        <dbReference type="Pfam" id="PF23598"/>
    </source>
</evidence>
<feature type="compositionally biased region" description="Basic and acidic residues" evidence="3">
    <location>
        <begin position="387"/>
        <end position="398"/>
    </location>
</feature>
<proteinExistence type="predicted"/>
<feature type="compositionally biased region" description="Polar residues" evidence="3">
    <location>
        <begin position="623"/>
        <end position="640"/>
    </location>
</feature>
<feature type="region of interest" description="Disordered" evidence="3">
    <location>
        <begin position="413"/>
        <end position="456"/>
    </location>
</feature>
<dbReference type="GO" id="GO:0005737">
    <property type="term" value="C:cytoplasm"/>
    <property type="evidence" value="ECO:0007669"/>
    <property type="project" value="TreeGrafter"/>
</dbReference>
<evidence type="ECO:0000256" key="2">
    <source>
        <dbReference type="ARBA" id="ARBA00022737"/>
    </source>
</evidence>
<dbReference type="EMBL" id="KQ947425">
    <property type="protein sequence ID" value="KUJ12042.1"/>
    <property type="molecule type" value="Genomic_DNA"/>
</dbReference>
<dbReference type="Proteomes" id="UP000070700">
    <property type="component" value="Unassembled WGS sequence"/>
</dbReference>
<keyword evidence="6" id="KW-1185">Reference proteome</keyword>
<dbReference type="InterPro" id="IPR055414">
    <property type="entry name" value="LRR_R13L4/SHOC2-like"/>
</dbReference>
<dbReference type="KEGG" id="psco:LY89DRAFT_786185"/>
<dbReference type="SUPFAM" id="SSF52075">
    <property type="entry name" value="Outer arm dynein light chain 1"/>
    <property type="match status" value="1"/>
</dbReference>
<keyword evidence="1" id="KW-0433">Leucine-rich repeat</keyword>
<dbReference type="RefSeq" id="XP_018066397.1">
    <property type="nucleotide sequence ID" value="XM_018222959.1"/>
</dbReference>
<dbReference type="InterPro" id="IPR003591">
    <property type="entry name" value="Leu-rich_rpt_typical-subtyp"/>
</dbReference>
<organism evidence="5 6">
    <name type="scientific">Mollisia scopiformis</name>
    <name type="common">Conifer needle endophyte fungus</name>
    <name type="synonym">Phialocephala scopiformis</name>
    <dbReference type="NCBI Taxonomy" id="149040"/>
    <lineage>
        <taxon>Eukaryota</taxon>
        <taxon>Fungi</taxon>
        <taxon>Dikarya</taxon>
        <taxon>Ascomycota</taxon>
        <taxon>Pezizomycotina</taxon>
        <taxon>Leotiomycetes</taxon>
        <taxon>Helotiales</taxon>
        <taxon>Mollisiaceae</taxon>
        <taxon>Mollisia</taxon>
    </lineage>
</organism>